<dbReference type="PROSITE" id="PS51775">
    <property type="entry name" value="GTD_BINDING"/>
    <property type="match status" value="1"/>
</dbReference>
<gene>
    <name evidence="8" type="ORF">SAY86_021306</name>
</gene>
<evidence type="ECO:0000313" key="9">
    <source>
        <dbReference type="Proteomes" id="UP001346149"/>
    </source>
</evidence>
<dbReference type="PANTHER" id="PTHR31422:SF44">
    <property type="entry name" value="GTD-BINDING DOMAIN-CONTAINING PROTEIN"/>
    <property type="match status" value="1"/>
</dbReference>
<keyword evidence="4 6" id="KW-0472">Membrane</keyword>
<reference evidence="8 9" key="1">
    <citation type="journal article" date="2023" name="Hortic Res">
        <title>Pangenome of water caltrop reveals structural variations and asymmetric subgenome divergence after allopolyploidization.</title>
        <authorList>
            <person name="Zhang X."/>
            <person name="Chen Y."/>
            <person name="Wang L."/>
            <person name="Yuan Y."/>
            <person name="Fang M."/>
            <person name="Shi L."/>
            <person name="Lu R."/>
            <person name="Comes H.P."/>
            <person name="Ma Y."/>
            <person name="Chen Y."/>
            <person name="Huang G."/>
            <person name="Zhou Y."/>
            <person name="Zheng Z."/>
            <person name="Qiu Y."/>
        </authorList>
    </citation>
    <scope>NUCLEOTIDE SEQUENCE [LARGE SCALE GENOMIC DNA]</scope>
    <source>
        <strain evidence="8">F231</strain>
    </source>
</reference>
<feature type="domain" description="GTD-binding" evidence="7">
    <location>
        <begin position="266"/>
        <end position="364"/>
    </location>
</feature>
<evidence type="ECO:0000256" key="3">
    <source>
        <dbReference type="ARBA" id="ARBA00022989"/>
    </source>
</evidence>
<evidence type="ECO:0000259" key="7">
    <source>
        <dbReference type="PROSITE" id="PS51775"/>
    </source>
</evidence>
<evidence type="ECO:0000256" key="6">
    <source>
        <dbReference type="SAM" id="Phobius"/>
    </source>
</evidence>
<dbReference type="Pfam" id="PF04576">
    <property type="entry name" value="Zein-binding"/>
    <property type="match status" value="1"/>
</dbReference>
<sequence length="543" mass="61620">MGPPVPARSWTLMGLILAFLDLSVAYFLLCISAVGFFFTKLCGFFLFFIPCPCIGLLDFVDSRLCLRKNLIGIPLRIILVVHVLIRSRFPFTHIYYDEKECTFKLKDDRNRGSVYGFLDLDGEVCSGLWKGLISRGSRDRGTGGVKGKGLMSQKQQKSIRRRRRVALGNGNHSLQLRIQESSGVTGRVSFCGDSEVVRNEVDGSLDRREENFQGDENSPFCTNILDKSWHSFYLGEPFEVENSASIDYCADNIIQETQEASMDEADKIKMLEKALEEVQSAYNVLLLELEKERAAAATAADEAMAMILRLQDEKASIEMEVRQEQRMVEEKFTYDEEEMNILKEILVRREMENFVLEKEVENLKQMVFSSDRNLEECSQDADIRVMVPQVVNDGTNREKALYGSNNLLCCSFSPEVSQREILETDTSMLPDIITTSGEACKCLSCDSQEPKHGDYEVPQEVYDVHVIDDMNEQSVKKIDKRGSAAVISYDVKSVGRRGSLVHEAGVNLLTVDSERLRLDSEVECLREMLWRVQEEKEKLKIAA</sequence>
<comment type="caution">
    <text evidence="8">The sequence shown here is derived from an EMBL/GenBank/DDBJ whole genome shotgun (WGS) entry which is preliminary data.</text>
</comment>
<dbReference type="InterPro" id="IPR007656">
    <property type="entry name" value="GTD-bd"/>
</dbReference>
<keyword evidence="5" id="KW-0175">Coiled coil</keyword>
<dbReference type="AlphaFoldDB" id="A0AAN7M9J2"/>
<feature type="coiled-coil region" evidence="5">
    <location>
        <begin position="268"/>
        <end position="327"/>
    </location>
</feature>
<feature type="transmembrane region" description="Helical" evidence="6">
    <location>
        <begin position="44"/>
        <end position="61"/>
    </location>
</feature>
<dbReference type="EMBL" id="JAXQNO010000003">
    <property type="protein sequence ID" value="KAK4800819.1"/>
    <property type="molecule type" value="Genomic_DNA"/>
</dbReference>
<accession>A0AAN7M9J2</accession>
<keyword evidence="2 6" id="KW-0812">Transmembrane</keyword>
<keyword evidence="3 6" id="KW-1133">Transmembrane helix</keyword>
<protein>
    <recommendedName>
        <fullName evidence="7">GTD-binding domain-containing protein</fullName>
    </recommendedName>
</protein>
<organism evidence="8 9">
    <name type="scientific">Trapa natans</name>
    <name type="common">Water chestnut</name>
    <dbReference type="NCBI Taxonomy" id="22666"/>
    <lineage>
        <taxon>Eukaryota</taxon>
        <taxon>Viridiplantae</taxon>
        <taxon>Streptophyta</taxon>
        <taxon>Embryophyta</taxon>
        <taxon>Tracheophyta</taxon>
        <taxon>Spermatophyta</taxon>
        <taxon>Magnoliopsida</taxon>
        <taxon>eudicotyledons</taxon>
        <taxon>Gunneridae</taxon>
        <taxon>Pentapetalae</taxon>
        <taxon>rosids</taxon>
        <taxon>malvids</taxon>
        <taxon>Myrtales</taxon>
        <taxon>Lythraceae</taxon>
        <taxon>Trapa</taxon>
    </lineage>
</organism>
<evidence type="ECO:0000313" key="8">
    <source>
        <dbReference type="EMBL" id="KAK4800819.1"/>
    </source>
</evidence>
<proteinExistence type="predicted"/>
<name>A0AAN7M9J2_TRANT</name>
<dbReference type="PANTHER" id="PTHR31422">
    <property type="entry name" value="BNAANNG28530D PROTEIN"/>
    <property type="match status" value="1"/>
</dbReference>
<evidence type="ECO:0000256" key="2">
    <source>
        <dbReference type="ARBA" id="ARBA00022692"/>
    </source>
</evidence>
<feature type="transmembrane region" description="Helical" evidence="6">
    <location>
        <begin position="12"/>
        <end position="38"/>
    </location>
</feature>
<dbReference type="GO" id="GO:0080115">
    <property type="term" value="F:myosin XI tail binding"/>
    <property type="evidence" value="ECO:0007669"/>
    <property type="project" value="UniProtKB-ARBA"/>
</dbReference>
<evidence type="ECO:0000256" key="1">
    <source>
        <dbReference type="ARBA" id="ARBA00004370"/>
    </source>
</evidence>
<evidence type="ECO:0000256" key="4">
    <source>
        <dbReference type="ARBA" id="ARBA00023136"/>
    </source>
</evidence>
<keyword evidence="9" id="KW-1185">Reference proteome</keyword>
<evidence type="ECO:0000256" key="5">
    <source>
        <dbReference type="SAM" id="Coils"/>
    </source>
</evidence>
<comment type="subcellular location">
    <subcellularLocation>
        <location evidence="1">Membrane</location>
    </subcellularLocation>
</comment>
<dbReference type="Proteomes" id="UP001346149">
    <property type="component" value="Unassembled WGS sequence"/>
</dbReference>
<dbReference type="GO" id="GO:0016020">
    <property type="term" value="C:membrane"/>
    <property type="evidence" value="ECO:0007669"/>
    <property type="project" value="UniProtKB-SubCell"/>
</dbReference>